<feature type="region of interest" description="Disordered" evidence="3">
    <location>
        <begin position="226"/>
        <end position="247"/>
    </location>
</feature>
<dbReference type="GO" id="GO:0005634">
    <property type="term" value="C:nucleus"/>
    <property type="evidence" value="ECO:0007669"/>
    <property type="project" value="InterPro"/>
</dbReference>
<evidence type="ECO:0000259" key="4">
    <source>
        <dbReference type="Pfam" id="PF07557"/>
    </source>
</evidence>
<dbReference type="OrthoDB" id="8035800at2759"/>
<reference evidence="7" key="2">
    <citation type="submission" date="2025-04" db="UniProtKB">
        <authorList>
            <consortium name="RefSeq"/>
        </authorList>
    </citation>
    <scope>IDENTIFICATION</scope>
    <source>
        <strain evidence="7">Aabys</strain>
    </source>
</reference>
<feature type="compositionally biased region" description="Polar residues" evidence="3">
    <location>
        <begin position="97"/>
        <end position="115"/>
    </location>
</feature>
<accession>A0A1I8MLX2</accession>
<dbReference type="Pfam" id="PF07557">
    <property type="entry name" value="Shugoshin_C"/>
    <property type="match status" value="1"/>
</dbReference>
<comment type="similarity">
    <text evidence="1">Belongs to the shugoshin family.</text>
</comment>
<feature type="region of interest" description="Disordered" evidence="3">
    <location>
        <begin position="97"/>
        <end position="131"/>
    </location>
</feature>
<dbReference type="GeneID" id="101899015"/>
<dbReference type="EnsemblMetazoa" id="MDOA006323-RA">
    <property type="protein sequence ID" value="MDOA006323-PA"/>
    <property type="gene ID" value="MDOA006323"/>
</dbReference>
<dbReference type="KEGG" id="mde:101899015"/>
<name>A0A1I8MLX2_MUSDO</name>
<feature type="region of interest" description="Disordered" evidence="3">
    <location>
        <begin position="285"/>
        <end position="327"/>
    </location>
</feature>
<dbReference type="InterPro" id="IPR011515">
    <property type="entry name" value="Shugoshin_C"/>
</dbReference>
<feature type="compositionally biased region" description="Polar residues" evidence="3">
    <location>
        <begin position="285"/>
        <end position="297"/>
    </location>
</feature>
<keyword evidence="6" id="KW-1185">Reference proteome</keyword>
<dbReference type="AlphaFoldDB" id="A0A1I8MLX2"/>
<feature type="domain" description="Shugoshin C-terminal" evidence="4">
    <location>
        <begin position="304"/>
        <end position="326"/>
    </location>
</feature>
<evidence type="ECO:0000256" key="3">
    <source>
        <dbReference type="SAM" id="MobiDB-lite"/>
    </source>
</evidence>
<evidence type="ECO:0000313" key="7">
    <source>
        <dbReference type="RefSeq" id="XP_005185267.1"/>
    </source>
</evidence>
<gene>
    <name evidence="5" type="primary">101899015</name>
    <name evidence="7" type="synonym">LOC101899015</name>
</gene>
<dbReference type="VEuPathDB" id="VectorBase:MDOA006323"/>
<reference evidence="5" key="1">
    <citation type="submission" date="2020-05" db="UniProtKB">
        <authorList>
            <consortium name="EnsemblMetazoa"/>
        </authorList>
    </citation>
    <scope>IDENTIFICATION</scope>
    <source>
        <strain evidence="5">Aabys</strain>
    </source>
</reference>
<evidence type="ECO:0000256" key="1">
    <source>
        <dbReference type="ARBA" id="ARBA00010845"/>
    </source>
</evidence>
<dbReference type="GO" id="GO:0045132">
    <property type="term" value="P:meiotic chromosome segregation"/>
    <property type="evidence" value="ECO:0007669"/>
    <property type="project" value="InterPro"/>
</dbReference>
<evidence type="ECO:0000313" key="5">
    <source>
        <dbReference type="EnsemblMetazoa" id="MDOA006323-PA"/>
    </source>
</evidence>
<evidence type="ECO:0000256" key="2">
    <source>
        <dbReference type="ARBA" id="ARBA00022829"/>
    </source>
</evidence>
<organism evidence="5">
    <name type="scientific">Musca domestica</name>
    <name type="common">House fly</name>
    <dbReference type="NCBI Taxonomy" id="7370"/>
    <lineage>
        <taxon>Eukaryota</taxon>
        <taxon>Metazoa</taxon>
        <taxon>Ecdysozoa</taxon>
        <taxon>Arthropoda</taxon>
        <taxon>Hexapoda</taxon>
        <taxon>Insecta</taxon>
        <taxon>Pterygota</taxon>
        <taxon>Neoptera</taxon>
        <taxon>Endopterygota</taxon>
        <taxon>Diptera</taxon>
        <taxon>Brachycera</taxon>
        <taxon>Muscomorpha</taxon>
        <taxon>Muscoidea</taxon>
        <taxon>Muscidae</taxon>
        <taxon>Musca</taxon>
    </lineage>
</organism>
<sequence>MESHYKALNKELVEEVRSMRTVMSEYHTEIVRLKAQLFEAETTVIKMKTRCSSLLKTFFQDQLEILDPESPLLAYFKNGAQPVPSGRQSTLLAEQARRSSSVIQTPRSFNSTSPVRSPAEVQEIQEESRNEEEMGIIMEEIESGPNPDTEEFITETTQRDISEYMANMSLACTADTTNDTNDNEAEATTPDVQALGDVTNTINQSTNRVGSSPKRREHVTVARGRYREPPGTQNHIENDTEVDEERHYTRSGKVYSFSSSLPMFSNDCESDRSATQDIFLNGSATENFLEENSSTPNTKEKSLSRPQRKCKPKSLKEMSLHSKLRRA</sequence>
<keyword evidence="2" id="KW-0159">Chromosome partition</keyword>
<protein>
    <submittedName>
        <fullName evidence="7">Uncharacterized protein LOC101899015 isoform X1</fullName>
    </submittedName>
</protein>
<dbReference type="GO" id="GO:0000775">
    <property type="term" value="C:chromosome, centromeric region"/>
    <property type="evidence" value="ECO:0007669"/>
    <property type="project" value="InterPro"/>
</dbReference>
<dbReference type="RefSeq" id="XP_005185267.1">
    <property type="nucleotide sequence ID" value="XM_005185210.3"/>
</dbReference>
<proteinExistence type="inferred from homology"/>
<evidence type="ECO:0000313" key="6">
    <source>
        <dbReference type="Proteomes" id="UP001652621"/>
    </source>
</evidence>
<dbReference type="Proteomes" id="UP001652621">
    <property type="component" value="Unplaced"/>
</dbReference>
<dbReference type="VEuPathDB" id="VectorBase:MDOMA2_016910"/>